<dbReference type="InterPro" id="IPR036273">
    <property type="entry name" value="CRAL/TRIO_N_dom_sf"/>
</dbReference>
<dbReference type="AlphaFoldDB" id="A0AAD8J8P3"/>
<dbReference type="Pfam" id="PF25099">
    <property type="entry name" value="GOLD_PATL1_C"/>
    <property type="match status" value="1"/>
</dbReference>
<dbReference type="Gene3D" id="3.40.525.10">
    <property type="entry name" value="CRAL-TRIO lipid binding domain"/>
    <property type="match status" value="1"/>
</dbReference>
<dbReference type="InterPro" id="IPR056794">
    <property type="entry name" value="PATL1-6_C_GOLD"/>
</dbReference>
<organism evidence="2 3">
    <name type="scientific">Heracleum sosnowskyi</name>
    <dbReference type="NCBI Taxonomy" id="360622"/>
    <lineage>
        <taxon>Eukaryota</taxon>
        <taxon>Viridiplantae</taxon>
        <taxon>Streptophyta</taxon>
        <taxon>Embryophyta</taxon>
        <taxon>Tracheophyta</taxon>
        <taxon>Spermatophyta</taxon>
        <taxon>Magnoliopsida</taxon>
        <taxon>eudicotyledons</taxon>
        <taxon>Gunneridae</taxon>
        <taxon>Pentapetalae</taxon>
        <taxon>asterids</taxon>
        <taxon>campanulids</taxon>
        <taxon>Apiales</taxon>
        <taxon>Apiaceae</taxon>
        <taxon>Apioideae</taxon>
        <taxon>apioid superclade</taxon>
        <taxon>Tordylieae</taxon>
        <taxon>Tordyliinae</taxon>
        <taxon>Heracleum</taxon>
    </lineage>
</organism>
<evidence type="ECO:0000313" key="3">
    <source>
        <dbReference type="Proteomes" id="UP001237642"/>
    </source>
</evidence>
<dbReference type="SUPFAM" id="SSF46938">
    <property type="entry name" value="CRAL/TRIO N-terminal domain"/>
    <property type="match status" value="1"/>
</dbReference>
<dbReference type="EMBL" id="JAUIZM010000002">
    <property type="protein sequence ID" value="KAK1397885.1"/>
    <property type="molecule type" value="Genomic_DNA"/>
</dbReference>
<dbReference type="CDD" id="cd00170">
    <property type="entry name" value="SEC14"/>
    <property type="match status" value="1"/>
</dbReference>
<keyword evidence="3" id="KW-1185">Reference proteome</keyword>
<accession>A0AAD8J8P3</accession>
<dbReference type="InterPro" id="IPR044834">
    <property type="entry name" value="PATL"/>
</dbReference>
<evidence type="ECO:0000313" key="2">
    <source>
        <dbReference type="EMBL" id="KAK1397885.1"/>
    </source>
</evidence>
<dbReference type="Proteomes" id="UP001237642">
    <property type="component" value="Unassembled WGS sequence"/>
</dbReference>
<gene>
    <name evidence="2" type="ORF">POM88_007748</name>
</gene>
<reference evidence="2" key="2">
    <citation type="submission" date="2023-05" db="EMBL/GenBank/DDBJ databases">
        <authorList>
            <person name="Schelkunov M.I."/>
        </authorList>
    </citation>
    <scope>NUCLEOTIDE SEQUENCE</scope>
    <source>
        <strain evidence="2">Hsosn_3</strain>
        <tissue evidence="2">Leaf</tissue>
    </source>
</reference>
<dbReference type="PROSITE" id="PS50191">
    <property type="entry name" value="CRAL_TRIO"/>
    <property type="match status" value="1"/>
</dbReference>
<reference evidence="2" key="1">
    <citation type="submission" date="2023-02" db="EMBL/GenBank/DDBJ databases">
        <title>Genome of toxic invasive species Heracleum sosnowskyi carries increased number of genes despite the absence of recent whole-genome duplications.</title>
        <authorList>
            <person name="Schelkunov M."/>
            <person name="Shtratnikova V."/>
            <person name="Makarenko M."/>
            <person name="Klepikova A."/>
            <person name="Omelchenko D."/>
            <person name="Novikova G."/>
            <person name="Obukhova E."/>
            <person name="Bogdanov V."/>
            <person name="Penin A."/>
            <person name="Logacheva M."/>
        </authorList>
    </citation>
    <scope>NUCLEOTIDE SEQUENCE</scope>
    <source>
        <strain evidence="2">Hsosn_3</strain>
        <tissue evidence="2">Leaf</tissue>
    </source>
</reference>
<dbReference type="InterPro" id="IPR001251">
    <property type="entry name" value="CRAL-TRIO_dom"/>
</dbReference>
<dbReference type="SMART" id="SM00516">
    <property type="entry name" value="SEC14"/>
    <property type="match status" value="1"/>
</dbReference>
<dbReference type="SUPFAM" id="SSF52087">
    <property type="entry name" value="CRAL/TRIO domain"/>
    <property type="match status" value="1"/>
</dbReference>
<proteinExistence type="predicted"/>
<evidence type="ECO:0000259" key="1">
    <source>
        <dbReference type="PROSITE" id="PS50191"/>
    </source>
</evidence>
<sequence length="425" mass="49467">MTNAAKVFPASSDLVETTFNEQEIDQEFSTYPEYQVPPVMTFSKRKALSDFRSKLEDAIQNNYIFEKETSPFIQAAKDPEYLMDLSLWGVPLLPSKGHEATDIVLEKFLEATHFKISESLNLLQKTLIWRMKKGIEGILNEKFDTDLEEVGRIGNNKGIKGHSLCYNVYGIYKKKDTYKERFESYDKYEDFRRWNIQFMERCVQTLDFRPGGTNSIILIIDVKDAPAPLIKELPTFDKKMLILLRNYYPGIIYRQIIINVPLWLLTFHALQLLPLTKRTNKFIFVRPLRVTKTLLKFIAPENLPVEYGGLEQENSESSQGNGKVVLHKVRPGTVERFLIPVPQAGVTVFWDLTVVGFEVSYKEEFIPSDDCSYRILIQKEHRLEKYVRNSFYVREPGNIFLSIENATYKTKRAFCRHWIQSPVNP</sequence>
<dbReference type="InterPro" id="IPR036865">
    <property type="entry name" value="CRAL-TRIO_dom_sf"/>
</dbReference>
<comment type="caution">
    <text evidence="2">The sequence shown here is derived from an EMBL/GenBank/DDBJ whole genome shotgun (WGS) entry which is preliminary data.</text>
</comment>
<protein>
    <submittedName>
        <fullName evidence="2">CRAL-TRIO lipid binding</fullName>
    </submittedName>
</protein>
<feature type="domain" description="CRAL-TRIO" evidence="1">
    <location>
        <begin position="209"/>
        <end position="315"/>
    </location>
</feature>
<dbReference type="GO" id="GO:0008289">
    <property type="term" value="F:lipid binding"/>
    <property type="evidence" value="ECO:0007669"/>
    <property type="project" value="InterPro"/>
</dbReference>
<dbReference type="Pfam" id="PF00650">
    <property type="entry name" value="CRAL_TRIO"/>
    <property type="match status" value="1"/>
</dbReference>
<name>A0AAD8J8P3_9APIA</name>
<dbReference type="PANTHER" id="PTHR45932:SF3">
    <property type="entry name" value="PATELLIN-4-LIKE"/>
    <property type="match status" value="1"/>
</dbReference>
<dbReference type="PANTHER" id="PTHR45932">
    <property type="entry name" value="PATELLIN-1"/>
    <property type="match status" value="1"/>
</dbReference>